<accession>A0A199V039</accession>
<sequence length="163" mass="17682">MNEASTICVGDDEALGLVVGRGHALVGLEPGERGLPTLGLVGDHPAHGAPEDLGGGSEVDGAVRGLGVHALAEEAEVLHLLPHEPPREAQLLAPHHHHALPVQELLRHDRRQPPQHVVPRVHHHALCAYPRPRHHPYSYFLRLELGFGEPRGGGVRRREERAG</sequence>
<evidence type="ECO:0000313" key="1">
    <source>
        <dbReference type="EMBL" id="OAY70255.1"/>
    </source>
</evidence>
<evidence type="ECO:0000313" key="2">
    <source>
        <dbReference type="Proteomes" id="UP000092600"/>
    </source>
</evidence>
<dbReference type="AlphaFoldDB" id="A0A199V039"/>
<dbReference type="Proteomes" id="UP000092600">
    <property type="component" value="Unassembled WGS sequence"/>
</dbReference>
<organism evidence="1 2">
    <name type="scientific">Ananas comosus</name>
    <name type="common">Pineapple</name>
    <name type="synonym">Ananas ananas</name>
    <dbReference type="NCBI Taxonomy" id="4615"/>
    <lineage>
        <taxon>Eukaryota</taxon>
        <taxon>Viridiplantae</taxon>
        <taxon>Streptophyta</taxon>
        <taxon>Embryophyta</taxon>
        <taxon>Tracheophyta</taxon>
        <taxon>Spermatophyta</taxon>
        <taxon>Magnoliopsida</taxon>
        <taxon>Liliopsida</taxon>
        <taxon>Poales</taxon>
        <taxon>Bromeliaceae</taxon>
        <taxon>Bromelioideae</taxon>
        <taxon>Ananas</taxon>
    </lineage>
</organism>
<reference evidence="1 2" key="1">
    <citation type="journal article" date="2016" name="DNA Res.">
        <title>The draft genome of MD-2 pineapple using hybrid error correction of long reads.</title>
        <authorList>
            <person name="Redwan R.M."/>
            <person name="Saidin A."/>
            <person name="Kumar S.V."/>
        </authorList>
    </citation>
    <scope>NUCLEOTIDE SEQUENCE [LARGE SCALE GENOMIC DNA]</scope>
    <source>
        <strain evidence="2">cv. MD2</strain>
        <tissue evidence="1">Leaf</tissue>
    </source>
</reference>
<gene>
    <name evidence="1" type="ORF">ACMD2_06170</name>
</gene>
<name>A0A199V039_ANACO</name>
<protein>
    <submittedName>
        <fullName evidence="1">Uncharacterized protein</fullName>
    </submittedName>
</protein>
<proteinExistence type="predicted"/>
<comment type="caution">
    <text evidence="1">The sequence shown here is derived from an EMBL/GenBank/DDBJ whole genome shotgun (WGS) entry which is preliminary data.</text>
</comment>
<dbReference type="EMBL" id="LSRQ01003987">
    <property type="protein sequence ID" value="OAY70255.1"/>
    <property type="molecule type" value="Genomic_DNA"/>
</dbReference>